<dbReference type="Proteomes" id="UP000005380">
    <property type="component" value="Chromosome"/>
</dbReference>
<dbReference type="AlphaFoldDB" id="W0DYQ6"/>
<comment type="similarity">
    <text evidence="1">Belongs to the DprA/Smf family.</text>
</comment>
<accession>W0DYQ6</accession>
<gene>
    <name evidence="5" type="ORF">THIAE_09730</name>
</gene>
<dbReference type="GO" id="GO:0009294">
    <property type="term" value="P:DNA-mediated transformation"/>
    <property type="evidence" value="ECO:0007669"/>
    <property type="project" value="InterPro"/>
</dbReference>
<dbReference type="RefSeq" id="WP_006460210.1">
    <property type="nucleotide sequence ID" value="NZ_CP007030.1"/>
</dbReference>
<dbReference type="Gene3D" id="3.40.50.450">
    <property type="match status" value="1"/>
</dbReference>
<dbReference type="OrthoDB" id="9785707at2"/>
<organism evidence="5 6">
    <name type="scientific">Thiomicrospira aerophila AL3</name>
    <dbReference type="NCBI Taxonomy" id="717772"/>
    <lineage>
        <taxon>Bacteria</taxon>
        <taxon>Pseudomonadati</taxon>
        <taxon>Pseudomonadota</taxon>
        <taxon>Gammaproteobacteria</taxon>
        <taxon>Thiotrichales</taxon>
        <taxon>Piscirickettsiaceae</taxon>
        <taxon>Thiomicrospira</taxon>
    </lineage>
</organism>
<dbReference type="InterPro" id="IPR036388">
    <property type="entry name" value="WH-like_DNA-bd_sf"/>
</dbReference>
<name>W0DYQ6_9GAMM</name>
<dbReference type="eggNOG" id="COG0758">
    <property type="taxonomic scope" value="Bacteria"/>
</dbReference>
<dbReference type="InParanoid" id="W0DYQ6"/>
<protein>
    <submittedName>
        <fullName evidence="5">DNA processing protein DprA</fullName>
    </submittedName>
</protein>
<dbReference type="Gene3D" id="1.10.10.10">
    <property type="entry name" value="Winged helix-like DNA-binding domain superfamily/Winged helix DNA-binding domain"/>
    <property type="match status" value="1"/>
</dbReference>
<dbReference type="PANTHER" id="PTHR43022">
    <property type="entry name" value="PROTEIN SMF"/>
    <property type="match status" value="1"/>
</dbReference>
<evidence type="ECO:0000313" key="6">
    <source>
        <dbReference type="Proteomes" id="UP000005380"/>
    </source>
</evidence>
<dbReference type="EMBL" id="CP007030">
    <property type="protein sequence ID" value="AHF01991.1"/>
    <property type="molecule type" value="Genomic_DNA"/>
</dbReference>
<dbReference type="SUPFAM" id="SSF102405">
    <property type="entry name" value="MCP/YpsA-like"/>
    <property type="match status" value="1"/>
</dbReference>
<sequence length="400" mass="42914">MTSSLTDLHTSFSLEATPDLSPTLIKRLVLGQASFKNLTALVHAFPSWSAIAQADQQAWSHQAGWRYEAAKRCFEVSAQAIEALDNWLLQPQHHLVLLGDAAYPPLLKTIVDPPIALFVQGDIGCLQRPQFAIVGSRHATRQGLKMTEDFACALANAGLQIVSGLARGIDAAAHLGGLAGLAGTIAVVGTGLDQVYPKAHQRLAAQISEQGALISEYPLGTPPLRHHFPQRNRIISGMALGCLVVEAALQSGSLITARQALEQGREVFAIPGSIQNSLARGPHAMIRQGAKLVEQVDDILEELVPLLQKHQALALTPSHEDAKQPACPNSPSRPATHSLALDSLTAAERSLYQLMEYEAVSLDQLMSLSHLSAAEVQSSMMMLEIAGLCQALSAGRWQRC</sequence>
<reference evidence="5 6" key="1">
    <citation type="submission" date="2013-12" db="EMBL/GenBank/DDBJ databases">
        <authorList>
            <consortium name="DOE Joint Genome Institute"/>
            <person name="Kappler U."/>
            <person name="Huntemann M."/>
            <person name="Han J."/>
            <person name="Chen A."/>
            <person name="Kyrpides N."/>
            <person name="Mavromatis K."/>
            <person name="Markowitz V."/>
            <person name="Palaniappan K."/>
            <person name="Ivanova N."/>
            <person name="Schaumberg A."/>
            <person name="Pati A."/>
            <person name="Liolios K."/>
            <person name="Nordberg H.P."/>
            <person name="Cantor M.N."/>
            <person name="Hua S.X."/>
            <person name="Woyke T."/>
        </authorList>
    </citation>
    <scope>NUCLEOTIDE SEQUENCE [LARGE SCALE GENOMIC DNA]</scope>
    <source>
        <strain evidence="6">AL2</strain>
    </source>
</reference>
<dbReference type="HOGENOM" id="CLU_029601_1_1_6"/>
<dbReference type="FunCoup" id="W0DYQ6">
    <property type="interactions" value="315"/>
</dbReference>
<feature type="domain" description="Smf/DprA SLOG" evidence="3">
    <location>
        <begin position="95"/>
        <end position="303"/>
    </location>
</feature>
<dbReference type="Pfam" id="PF02481">
    <property type="entry name" value="DNA_processg_A"/>
    <property type="match status" value="1"/>
</dbReference>
<evidence type="ECO:0000256" key="1">
    <source>
        <dbReference type="ARBA" id="ARBA00006525"/>
    </source>
</evidence>
<dbReference type="NCBIfam" id="TIGR00732">
    <property type="entry name" value="dprA"/>
    <property type="match status" value="1"/>
</dbReference>
<dbReference type="PANTHER" id="PTHR43022:SF1">
    <property type="entry name" value="PROTEIN SMF"/>
    <property type="match status" value="1"/>
</dbReference>
<evidence type="ECO:0000259" key="4">
    <source>
        <dbReference type="Pfam" id="PF17782"/>
    </source>
</evidence>
<dbReference type="STRING" id="717772.THIAE_09730"/>
<dbReference type="Pfam" id="PF17782">
    <property type="entry name" value="WHD_DprA"/>
    <property type="match status" value="1"/>
</dbReference>
<feature type="domain" description="DprA winged helix" evidence="4">
    <location>
        <begin position="340"/>
        <end position="394"/>
    </location>
</feature>
<keyword evidence="6" id="KW-1185">Reference proteome</keyword>
<dbReference type="KEGG" id="tao:THIAE_09730"/>
<feature type="region of interest" description="Disordered" evidence="2">
    <location>
        <begin position="317"/>
        <end position="337"/>
    </location>
</feature>
<evidence type="ECO:0000259" key="3">
    <source>
        <dbReference type="Pfam" id="PF02481"/>
    </source>
</evidence>
<dbReference type="InterPro" id="IPR057666">
    <property type="entry name" value="DrpA_SLOG"/>
</dbReference>
<dbReference type="InterPro" id="IPR003488">
    <property type="entry name" value="DprA"/>
</dbReference>
<proteinExistence type="inferred from homology"/>
<dbReference type="InterPro" id="IPR041614">
    <property type="entry name" value="DprA_WH"/>
</dbReference>
<evidence type="ECO:0000256" key="2">
    <source>
        <dbReference type="SAM" id="MobiDB-lite"/>
    </source>
</evidence>
<evidence type="ECO:0000313" key="5">
    <source>
        <dbReference type="EMBL" id="AHF01991.1"/>
    </source>
</evidence>